<evidence type="ECO:0000256" key="5">
    <source>
        <dbReference type="SAM" id="Coils"/>
    </source>
</evidence>
<organism evidence="7 8">
    <name type="scientific">Coemansia aciculifera</name>
    <dbReference type="NCBI Taxonomy" id="417176"/>
    <lineage>
        <taxon>Eukaryota</taxon>
        <taxon>Fungi</taxon>
        <taxon>Fungi incertae sedis</taxon>
        <taxon>Zoopagomycota</taxon>
        <taxon>Kickxellomycotina</taxon>
        <taxon>Kickxellomycetes</taxon>
        <taxon>Kickxellales</taxon>
        <taxon>Kickxellaceae</taxon>
        <taxon>Coemansia</taxon>
    </lineage>
</organism>
<dbReference type="PANTHER" id="PTHR20544">
    <property type="entry name" value="CENTROSOMAL PROTEIN CEP135"/>
    <property type="match status" value="1"/>
</dbReference>
<evidence type="ECO:0000256" key="3">
    <source>
        <dbReference type="ARBA" id="ARBA00023212"/>
    </source>
</evidence>
<dbReference type="PANTHER" id="PTHR20544:SF0">
    <property type="entry name" value="NUCLEOPROTEIN TPR_MLP1 DOMAIN-CONTAINING PROTEIN"/>
    <property type="match status" value="1"/>
</dbReference>
<name>A0A9W8IHB8_9FUNG</name>
<accession>A0A9W8IHB8</accession>
<sequence>MSISTDHTQLQRQLYLLGYSHALPSDGVVLVSTLLKDLQASLDRVKELEASTVRLEREERTTRLGHDKAKGELHALRTENNSLRAEVLGHSREADRLRRESRADQYRLSKVADDLRMANLQLKAESAELSRSLGDCQRRCEARLSELDPRGKIPRMTVNRPFDVSRLQTHKTQVQPAIVDLVDLSSRRISALEHEIEHLEDKLSTSGVELKAAQMEVKERDLELMRMNSEYERMNPTQDVGDSQVPRLTDQVDYLHERAEALEKEAKDQREQFAKEKEDLHRRWVAAENDRVAAGDASWWRQAVVRVRDSAANLARSNASNAADRLRDECQRILDSTPTNNQSNGHSSPQPLSPQSPQSDVDVDRLRTECANIKSLYAQTRDQLQEILRSGNAESREAVEKARQAEAASQAAVRDLQRQLENAPQYRELAESRAKEISRLEERLRKAEIDHRVELSGHSAEIAKLTEQLAMSSESLQRANSMAGDRKMQHEGLLAEYQQLVEQHRKLDKSLKQAVGEVGEWRAKADEREHRTSELARRADEYKLLYRQNSSELNTCKKTLEAFTSDLDSLREAHANDQREVERLGGELEQALRMRQAVEMSKDEYKAGLAKALAENEAHRSLVSHLQAERSALRVQVKAQFHLSQRLEQRLEALDPTSAADVTLAHPLPLSRSSSAAHSSRSFSGK</sequence>
<keyword evidence="3" id="KW-0206">Cytoskeleton</keyword>
<dbReference type="InterPro" id="IPR051877">
    <property type="entry name" value="Centriole_BasalBody_StrucProt"/>
</dbReference>
<feature type="compositionally biased region" description="Polar residues" evidence="6">
    <location>
        <begin position="335"/>
        <end position="346"/>
    </location>
</feature>
<evidence type="ECO:0000313" key="7">
    <source>
        <dbReference type="EMBL" id="KAJ2863326.1"/>
    </source>
</evidence>
<feature type="coiled-coil region" evidence="5">
    <location>
        <begin position="182"/>
        <end position="209"/>
    </location>
</feature>
<feature type="coiled-coil region" evidence="5">
    <location>
        <begin position="38"/>
        <end position="100"/>
    </location>
</feature>
<evidence type="ECO:0000256" key="6">
    <source>
        <dbReference type="SAM" id="MobiDB-lite"/>
    </source>
</evidence>
<evidence type="ECO:0000256" key="4">
    <source>
        <dbReference type="ARBA" id="ARBA00038123"/>
    </source>
</evidence>
<evidence type="ECO:0000256" key="1">
    <source>
        <dbReference type="ARBA" id="ARBA00004114"/>
    </source>
</evidence>
<protein>
    <submittedName>
        <fullName evidence="7">Uncharacterized protein</fullName>
    </submittedName>
</protein>
<evidence type="ECO:0000256" key="2">
    <source>
        <dbReference type="ARBA" id="ARBA00022490"/>
    </source>
</evidence>
<comment type="caution">
    <text evidence="7">The sequence shown here is derived from an EMBL/GenBank/DDBJ whole genome shotgun (WGS) entry which is preliminary data.</text>
</comment>
<comment type="subcellular location">
    <subcellularLocation>
        <location evidence="1">Cytoplasm</location>
        <location evidence="1">Cytoskeleton</location>
        <location evidence="1">Microtubule organizing center</location>
        <location evidence="1">Centrosome</location>
        <location evidence="1">Centriole</location>
    </subcellularLocation>
</comment>
<dbReference type="Proteomes" id="UP001140074">
    <property type="component" value="Unassembled WGS sequence"/>
</dbReference>
<feature type="compositionally biased region" description="Low complexity" evidence="6">
    <location>
        <begin position="347"/>
        <end position="359"/>
    </location>
</feature>
<dbReference type="EMBL" id="JANBUY010000127">
    <property type="protein sequence ID" value="KAJ2863326.1"/>
    <property type="molecule type" value="Genomic_DNA"/>
</dbReference>
<feature type="coiled-coil region" evidence="5">
    <location>
        <begin position="560"/>
        <end position="629"/>
    </location>
</feature>
<feature type="region of interest" description="Disordered" evidence="6">
    <location>
        <begin position="335"/>
        <end position="362"/>
    </location>
</feature>
<feature type="coiled-coil region" evidence="5">
    <location>
        <begin position="245"/>
        <end position="283"/>
    </location>
</feature>
<keyword evidence="5" id="KW-0175">Coiled coil</keyword>
<dbReference type="Gene3D" id="1.20.5.110">
    <property type="match status" value="1"/>
</dbReference>
<gene>
    <name evidence="7" type="ORF">GGH94_003690</name>
</gene>
<dbReference type="GO" id="GO:0005814">
    <property type="term" value="C:centriole"/>
    <property type="evidence" value="ECO:0007669"/>
    <property type="project" value="UniProtKB-SubCell"/>
</dbReference>
<comment type="similarity">
    <text evidence="4">Belongs to the CEP135/TSGA10 family.</text>
</comment>
<proteinExistence type="inferred from homology"/>
<feature type="coiled-coil region" evidence="5">
    <location>
        <begin position="363"/>
        <end position="450"/>
    </location>
</feature>
<reference evidence="7" key="1">
    <citation type="submission" date="2022-07" db="EMBL/GenBank/DDBJ databases">
        <title>Phylogenomic reconstructions and comparative analyses of Kickxellomycotina fungi.</title>
        <authorList>
            <person name="Reynolds N.K."/>
            <person name="Stajich J.E."/>
            <person name="Barry K."/>
            <person name="Grigoriev I.V."/>
            <person name="Crous P."/>
            <person name="Smith M.E."/>
        </authorList>
    </citation>
    <scope>NUCLEOTIDE SEQUENCE</scope>
    <source>
        <strain evidence="7">RSA 476</strain>
    </source>
</reference>
<dbReference type="AlphaFoldDB" id="A0A9W8IHB8"/>
<evidence type="ECO:0000313" key="8">
    <source>
        <dbReference type="Proteomes" id="UP001140074"/>
    </source>
</evidence>
<keyword evidence="2" id="KW-0963">Cytoplasm</keyword>
<keyword evidence="8" id="KW-1185">Reference proteome</keyword>